<evidence type="ECO:0000259" key="5">
    <source>
        <dbReference type="Pfam" id="PF22936"/>
    </source>
</evidence>
<dbReference type="PANTHER" id="PTHR11439:SF455">
    <property type="entry name" value="RLK (RECEPTOR-LIKE PROTEIN KINASE) 8, PUTATIVE-RELATED"/>
    <property type="match status" value="1"/>
</dbReference>
<dbReference type="EMBL" id="OIVN01001013">
    <property type="protein sequence ID" value="SPC88717.1"/>
    <property type="molecule type" value="Genomic_DNA"/>
</dbReference>
<dbReference type="InterPro" id="IPR013103">
    <property type="entry name" value="RVT_2"/>
</dbReference>
<feature type="compositionally biased region" description="Low complexity" evidence="2">
    <location>
        <begin position="293"/>
        <end position="312"/>
    </location>
</feature>
<keyword evidence="1" id="KW-0378">Hydrolase</keyword>
<organism evidence="6">
    <name type="scientific">Fagus sylvatica</name>
    <name type="common">Beechnut</name>
    <dbReference type="NCBI Taxonomy" id="28930"/>
    <lineage>
        <taxon>Eukaryota</taxon>
        <taxon>Viridiplantae</taxon>
        <taxon>Streptophyta</taxon>
        <taxon>Embryophyta</taxon>
        <taxon>Tracheophyta</taxon>
        <taxon>Spermatophyta</taxon>
        <taxon>Magnoliopsida</taxon>
        <taxon>eudicotyledons</taxon>
        <taxon>Gunneridae</taxon>
        <taxon>Pentapetalae</taxon>
        <taxon>rosids</taxon>
        <taxon>fabids</taxon>
        <taxon>Fagales</taxon>
        <taxon>Fagaceae</taxon>
        <taxon>Fagus</taxon>
    </lineage>
</organism>
<feature type="domain" description="Retrovirus-related Pol polyprotein from transposon TNT 1-94-like beta-barrel" evidence="5">
    <location>
        <begin position="361"/>
        <end position="439"/>
    </location>
</feature>
<proteinExistence type="predicted"/>
<evidence type="ECO:0000313" key="6">
    <source>
        <dbReference type="EMBL" id="SPC88717.1"/>
    </source>
</evidence>
<protein>
    <recommendedName>
        <fullName evidence="7">Integrase catalytic domain-containing protein</fullName>
    </recommendedName>
</protein>
<dbReference type="InterPro" id="IPR025724">
    <property type="entry name" value="GAG-pre-integrase_dom"/>
</dbReference>
<dbReference type="GO" id="GO:0004190">
    <property type="term" value="F:aspartic-type endopeptidase activity"/>
    <property type="evidence" value="ECO:0007669"/>
    <property type="project" value="UniProtKB-KW"/>
</dbReference>
<dbReference type="Pfam" id="PF07727">
    <property type="entry name" value="RVT_2"/>
    <property type="match status" value="1"/>
</dbReference>
<dbReference type="Gene3D" id="3.30.420.10">
    <property type="entry name" value="Ribonuclease H-like superfamily/Ribonuclease H"/>
    <property type="match status" value="2"/>
</dbReference>
<feature type="domain" description="Reverse transcriptase Ty1/copia-type" evidence="3">
    <location>
        <begin position="997"/>
        <end position="1080"/>
    </location>
</feature>
<dbReference type="InterPro" id="IPR054722">
    <property type="entry name" value="PolX-like_BBD"/>
</dbReference>
<keyword evidence="1" id="KW-0645">Protease</keyword>
<keyword evidence="1" id="KW-0064">Aspartyl protease</keyword>
<dbReference type="CDD" id="cd09272">
    <property type="entry name" value="RNase_HI_RT_Ty1"/>
    <property type="match status" value="1"/>
</dbReference>
<dbReference type="Pfam" id="PF14223">
    <property type="entry name" value="Retrotran_gag_2"/>
    <property type="match status" value="1"/>
</dbReference>
<dbReference type="SUPFAM" id="SSF53098">
    <property type="entry name" value="Ribonuclease H-like"/>
    <property type="match status" value="1"/>
</dbReference>
<evidence type="ECO:0000259" key="4">
    <source>
        <dbReference type="Pfam" id="PF13976"/>
    </source>
</evidence>
<dbReference type="Pfam" id="PF13976">
    <property type="entry name" value="gag_pre-integrs"/>
    <property type="match status" value="1"/>
</dbReference>
<evidence type="ECO:0000256" key="1">
    <source>
        <dbReference type="ARBA" id="ARBA00022750"/>
    </source>
</evidence>
<feature type="region of interest" description="Disordered" evidence="2">
    <location>
        <begin position="213"/>
        <end position="312"/>
    </location>
</feature>
<feature type="domain" description="GAG-pre-integrase" evidence="4">
    <location>
        <begin position="470"/>
        <end position="537"/>
    </location>
</feature>
<evidence type="ECO:0000259" key="3">
    <source>
        <dbReference type="Pfam" id="PF07727"/>
    </source>
</evidence>
<name>A0A2N9FCV9_FAGSY</name>
<dbReference type="InterPro" id="IPR043502">
    <property type="entry name" value="DNA/RNA_pol_sf"/>
</dbReference>
<gene>
    <name evidence="6" type="ORF">FSB_LOCUS16599</name>
</gene>
<evidence type="ECO:0008006" key="7">
    <source>
        <dbReference type="Google" id="ProtNLM"/>
    </source>
</evidence>
<evidence type="ECO:0000256" key="2">
    <source>
        <dbReference type="SAM" id="MobiDB-lite"/>
    </source>
</evidence>
<accession>A0A2N9FCV9</accession>
<dbReference type="SUPFAM" id="SSF56672">
    <property type="entry name" value="DNA/RNA polymerases"/>
    <property type="match status" value="1"/>
</dbReference>
<dbReference type="InterPro" id="IPR012337">
    <property type="entry name" value="RNaseH-like_sf"/>
</dbReference>
<dbReference type="PANTHER" id="PTHR11439">
    <property type="entry name" value="GAG-POL-RELATED RETROTRANSPOSON"/>
    <property type="match status" value="1"/>
</dbReference>
<dbReference type="GO" id="GO:0003676">
    <property type="term" value="F:nucleic acid binding"/>
    <property type="evidence" value="ECO:0007669"/>
    <property type="project" value="InterPro"/>
</dbReference>
<sequence>MAGSSTSFSLSTSNLHHLIAVVSVKLNSTNYLIWRMQIFPLIQSLKLMDHLTKEAPAAMKVQESGEPIPNPKYEEWQQVDLLLRSWVTGTLSEEALGHVVGMNTAREVWECLEAKYLQATKERELQLRRQLQMPKKDSVSLDIYLRNFKSICDSLAAIQKPVSDEDKTIQLSHCLGKKYDVFVTTMLSKPPFPTFNQFVTALQNYAMRFEGTDTDDKGGSTQNHNFAFVTHRGGGGRGRGRGRHSGPQFHSRGRGFGPASHHHHSSGRDQDPPQFHPSTPPIHGSGPVPQNGQQQQLSNMSHMSSNNQNSPNSNTCQICGRMGHSALKCWYRYDYAYEANENISQALACTTLSDSHDDTRWYTDTGATSHMTSTSGNLQSFFPYHGHDYVVVGNGSRLPISHVGHTTLSSKHGDLNLYDVLVVPKLQKNLISVGKLTKDNSCVFECCASEFKIKDKITGRIMATGRKNQGLYALDSGGAVAALAAIKTGKAPVDIWHQRLGHPHSKLLHVLASKNIIDVSDWLKTEKVCSSCQMGKSCRLPFPSHNKIAPAPLVKIHCDLWGPAPVASVQNFKYYVIFVDDHTRYTWLYPLKHKSDFFQHLSHIPTNGTPEQNGVAERKHRHIVETGLTMLFHARLPKNLWIEAFMTAVYLINRLPSSKLAMDTPFFKLHGVHPDYNSLKVFGFRFIKAIGAFTHQPSECIYLVMLSSMKEFFHTPIHGHCSRPHPLMVASPPMLNVLQDFYPLHKSTSHTHLQNPALLLLLCLPVPQVLCLTHHLQIPHIYQVSRMNHLHQCNPVQDQPPYQRQAHHPHQCRAHPLSGVSPEQNTQGSALSPLADSGPVLPIALASAPTEPAPSDNSSSALDASGTAIPSPPATDSFLPGTLYIDLGVDPLPNTATTPSQSTNTHPMVTRSKAHAHQCHISLKPIDPTEPKSMKSALQNLHWQQAMRDELHALHQNKTWSLVPRQADMNIVGSRWVFKTKLKSDGSIERFKARSSSHTILLLVYVDDIIVTSDHPSHLSTLITKLSSEFAMKDLGPLNYFLGVQVSHFGGGLFLSQHKYAKEILAKASMTDCKPIGTPLAQKHHLQLEGGPLVNATNYRSIVGALQYLTLTRPDLTHAVNLVCQFMHQPSTTHFQAVKRILRYLQGTVDYGIRLLSHSSLTLYGFSDADWAGCPDTRRSTTGYCIYLGANCISWASKKQVTVSRSSAEAEYRAMASAAAELTWLTYLLRDLGLSSHSSPVLFCDNTSALHMTVNPVFHARTKHIELDYHFVREKVAAGALTTRYVPSQSQIADLFTKAVSKDAITATSRFETNRIGGRVRGPSPLIHQWIEFCLQAARALPFKQEVIPGASPSALESAQVEVPTELAKSKPRLDTNLIAGVPPPEILARCIKHYSLGKFMLSCSLCWNFDV</sequence>
<dbReference type="InterPro" id="IPR036397">
    <property type="entry name" value="RNaseH_sf"/>
</dbReference>
<reference evidence="6" key="1">
    <citation type="submission" date="2018-02" db="EMBL/GenBank/DDBJ databases">
        <authorList>
            <person name="Cohen D.B."/>
            <person name="Kent A.D."/>
        </authorList>
    </citation>
    <scope>NUCLEOTIDE SEQUENCE</scope>
</reference>
<feature type="region of interest" description="Disordered" evidence="2">
    <location>
        <begin position="795"/>
        <end position="875"/>
    </location>
</feature>
<dbReference type="Pfam" id="PF22936">
    <property type="entry name" value="Pol_BBD"/>
    <property type="match status" value="1"/>
</dbReference>
<feature type="compositionally biased region" description="Polar residues" evidence="2">
    <location>
        <begin position="821"/>
        <end position="830"/>
    </location>
</feature>